<dbReference type="InterPro" id="IPR001584">
    <property type="entry name" value="Integrase_cat-core"/>
</dbReference>
<dbReference type="PANTHER" id="PTHR37984:SF5">
    <property type="entry name" value="PROTEIN NYNRIN-LIKE"/>
    <property type="match status" value="1"/>
</dbReference>
<feature type="compositionally biased region" description="Basic and acidic residues" evidence="2">
    <location>
        <begin position="336"/>
        <end position="358"/>
    </location>
</feature>
<dbReference type="InterPro" id="IPR036397">
    <property type="entry name" value="RNaseH_sf"/>
</dbReference>
<dbReference type="PANTHER" id="PTHR37984">
    <property type="entry name" value="PROTEIN CBG26694"/>
    <property type="match status" value="1"/>
</dbReference>
<dbReference type="FunFam" id="1.10.340.70:FF:000001">
    <property type="entry name" value="Retrovirus-related Pol polyprotein from transposon gypsy-like Protein"/>
    <property type="match status" value="1"/>
</dbReference>
<dbReference type="GO" id="GO:0003676">
    <property type="term" value="F:nucleic acid binding"/>
    <property type="evidence" value="ECO:0007669"/>
    <property type="project" value="InterPro"/>
</dbReference>
<sequence>MTSSPGPVLQSSNLLAGWPCKSSRMQTGRSVTPSRPASLHAAIAAGHHPSLWCYLLGRPFRVRTDHSGLRWLTRMKEPEVLPRKLQPDVLRQMHEGPVGGHFGVECTVARLQSRFYWYHMREDVALWCRTCTDCACRVKKTPRAAMGTVRVGAPMERIALDIMGPLNETDRKNRYILVIQEYFTKWTEAFPIPDEKAVTMAEVVATEWVCRYGMPHSLHSDQGRNFESEVFQEMCLLFGIEKTHTTSFRPQSDGQPPAVYEDAADGGAADGDAADGGAADGGAADGDAADGDTAAWGAVDHFCLHPMQLGPFHPLLPMSPVTMVGGGAKGGSHPPRPVELHSRRQRQAPDRYGDWLTK</sequence>
<dbReference type="SUPFAM" id="SSF53098">
    <property type="entry name" value="Ribonuclease H-like"/>
    <property type="match status" value="1"/>
</dbReference>
<gene>
    <name evidence="4" type="ORF">KC01_LOCUS28639</name>
</gene>
<feature type="domain" description="Integrase catalytic" evidence="3">
    <location>
        <begin position="150"/>
        <end position="328"/>
    </location>
</feature>
<dbReference type="InterPro" id="IPR012337">
    <property type="entry name" value="RNaseH-like_sf"/>
</dbReference>
<feature type="region of interest" description="Disordered" evidence="2">
    <location>
        <begin position="323"/>
        <end position="358"/>
    </location>
</feature>
<evidence type="ECO:0000313" key="5">
    <source>
        <dbReference type="Proteomes" id="UP001497482"/>
    </source>
</evidence>
<feature type="region of interest" description="Disordered" evidence="2">
    <location>
        <begin position="246"/>
        <end position="286"/>
    </location>
</feature>
<dbReference type="Pfam" id="PF00665">
    <property type="entry name" value="rve"/>
    <property type="match status" value="1"/>
</dbReference>
<evidence type="ECO:0000256" key="1">
    <source>
        <dbReference type="ARBA" id="ARBA00039658"/>
    </source>
</evidence>
<dbReference type="PROSITE" id="PS50994">
    <property type="entry name" value="INTEGRASE"/>
    <property type="match status" value="1"/>
</dbReference>
<accession>A0AAV2LLM9</accession>
<dbReference type="EMBL" id="OZ035825">
    <property type="protein sequence ID" value="CAL1600549.1"/>
    <property type="molecule type" value="Genomic_DNA"/>
</dbReference>
<dbReference type="Proteomes" id="UP001497482">
    <property type="component" value="Chromosome 3"/>
</dbReference>
<evidence type="ECO:0000313" key="4">
    <source>
        <dbReference type="EMBL" id="CAL1600549.1"/>
    </source>
</evidence>
<dbReference type="GO" id="GO:0015074">
    <property type="term" value="P:DNA integration"/>
    <property type="evidence" value="ECO:0007669"/>
    <property type="project" value="InterPro"/>
</dbReference>
<evidence type="ECO:0000256" key="2">
    <source>
        <dbReference type="SAM" id="MobiDB-lite"/>
    </source>
</evidence>
<evidence type="ECO:0000259" key="3">
    <source>
        <dbReference type="PROSITE" id="PS50994"/>
    </source>
</evidence>
<dbReference type="Gene3D" id="3.30.420.10">
    <property type="entry name" value="Ribonuclease H-like superfamily/Ribonuclease H"/>
    <property type="match status" value="1"/>
</dbReference>
<name>A0AAV2LLM9_KNICA</name>
<dbReference type="Pfam" id="PF17921">
    <property type="entry name" value="Integrase_H2C2"/>
    <property type="match status" value="1"/>
</dbReference>
<dbReference type="AlphaFoldDB" id="A0AAV2LLM9"/>
<proteinExistence type="predicted"/>
<keyword evidence="5" id="KW-1185">Reference proteome</keyword>
<protein>
    <recommendedName>
        <fullName evidence="1">Gypsy retrotransposon integrase-like protein 1</fullName>
    </recommendedName>
</protein>
<dbReference type="Gene3D" id="1.10.340.70">
    <property type="match status" value="1"/>
</dbReference>
<dbReference type="InterPro" id="IPR041588">
    <property type="entry name" value="Integrase_H2C2"/>
</dbReference>
<dbReference type="InterPro" id="IPR050951">
    <property type="entry name" value="Retrovirus_Pol_polyprotein"/>
</dbReference>
<feature type="compositionally biased region" description="Low complexity" evidence="2">
    <location>
        <begin position="265"/>
        <end position="277"/>
    </location>
</feature>
<organism evidence="4 5">
    <name type="scientific">Knipowitschia caucasica</name>
    <name type="common">Caucasian dwarf goby</name>
    <name type="synonym">Pomatoschistus caucasicus</name>
    <dbReference type="NCBI Taxonomy" id="637954"/>
    <lineage>
        <taxon>Eukaryota</taxon>
        <taxon>Metazoa</taxon>
        <taxon>Chordata</taxon>
        <taxon>Craniata</taxon>
        <taxon>Vertebrata</taxon>
        <taxon>Euteleostomi</taxon>
        <taxon>Actinopterygii</taxon>
        <taxon>Neopterygii</taxon>
        <taxon>Teleostei</taxon>
        <taxon>Neoteleostei</taxon>
        <taxon>Acanthomorphata</taxon>
        <taxon>Gobiaria</taxon>
        <taxon>Gobiiformes</taxon>
        <taxon>Gobioidei</taxon>
        <taxon>Gobiidae</taxon>
        <taxon>Gobiinae</taxon>
        <taxon>Knipowitschia</taxon>
    </lineage>
</organism>
<reference evidence="4 5" key="1">
    <citation type="submission" date="2024-04" db="EMBL/GenBank/DDBJ databases">
        <authorList>
            <person name="Waldvogel A.-M."/>
            <person name="Schoenle A."/>
        </authorList>
    </citation>
    <scope>NUCLEOTIDE SEQUENCE [LARGE SCALE GENOMIC DNA]</scope>
</reference>